<reference evidence="1" key="1">
    <citation type="journal article" date="2009" name="PLoS Genet.">
        <title>Sequencing, mapping, and analysis of 27,455 maize full-length cDNAs.</title>
        <authorList>
            <person name="Soderlund C."/>
            <person name="Descour A."/>
            <person name="Kudrna D."/>
            <person name="Bomhoff M."/>
            <person name="Boyd L."/>
            <person name="Currie J."/>
            <person name="Angelova A."/>
            <person name="Collura K."/>
            <person name="Wissotski M."/>
            <person name="Ashley E."/>
            <person name="Morrow D."/>
            <person name="Fernandes J."/>
            <person name="Walbot V."/>
            <person name="Yu Y."/>
        </authorList>
    </citation>
    <scope>NUCLEOTIDE SEQUENCE</scope>
    <source>
        <strain evidence="1">B73</strain>
    </source>
</reference>
<accession>B4FMU6</accession>
<sequence length="88" mass="9987">MIFFLRPVQLLYMLLWRYPFWTFLVLVTSLINARCNQLLCCSFQSAVAVTVSATPFCGCVPPHDQLGRRILESSSTGCFCYHTGSVLF</sequence>
<dbReference type="AlphaFoldDB" id="B4FMU6"/>
<protein>
    <submittedName>
        <fullName evidence="1">Uncharacterized protein</fullName>
    </submittedName>
</protein>
<organism evidence="1">
    <name type="scientific">Zea mays</name>
    <name type="common">Maize</name>
    <dbReference type="NCBI Taxonomy" id="4577"/>
    <lineage>
        <taxon>Eukaryota</taxon>
        <taxon>Viridiplantae</taxon>
        <taxon>Streptophyta</taxon>
        <taxon>Embryophyta</taxon>
        <taxon>Tracheophyta</taxon>
        <taxon>Spermatophyta</taxon>
        <taxon>Magnoliopsida</taxon>
        <taxon>Liliopsida</taxon>
        <taxon>Poales</taxon>
        <taxon>Poaceae</taxon>
        <taxon>PACMAD clade</taxon>
        <taxon>Panicoideae</taxon>
        <taxon>Andropogonodae</taxon>
        <taxon>Andropogoneae</taxon>
        <taxon>Tripsacinae</taxon>
        <taxon>Zea</taxon>
    </lineage>
</organism>
<proteinExistence type="evidence at transcript level"/>
<name>B4FMU6_MAIZE</name>
<dbReference type="EMBL" id="BT038434">
    <property type="protein sequence ID" value="ACF83439.1"/>
    <property type="molecule type" value="mRNA"/>
</dbReference>
<evidence type="ECO:0000313" key="1">
    <source>
        <dbReference type="EMBL" id="ACF83439.1"/>
    </source>
</evidence>